<dbReference type="PANTHER" id="PTHR10492:SF57">
    <property type="entry name" value="ATP-DEPENDENT DNA HELICASE"/>
    <property type="match status" value="1"/>
</dbReference>
<accession>A0A225VSV3</accession>
<evidence type="ECO:0000313" key="2">
    <source>
        <dbReference type="Proteomes" id="UP000198211"/>
    </source>
</evidence>
<gene>
    <name evidence="1" type="ORF">PHMEG_00019542</name>
</gene>
<dbReference type="PANTHER" id="PTHR10492">
    <property type="match status" value="1"/>
</dbReference>
<sequence>MAYVRRGTLKIFNHTQHVTIVATVVIEDVIKAKRLDNRWIVPYNAYLCEKYNCQINVEIGSTIAAIKYMYKYKCKGPDRATIAIEAPVTDVGDGTACRVGIDEVKNYLTGRYIYPPKACWRMLKYPMQWKSYAVIQLTVHLPAINYTLLDPQHPENIQAQRHTMLTRFFRNVCSTCECFDITLLRGPSPQHVGAGWQKCKATDAKWHKMIGRMVSVPRNNSERFYLRMLLCNVPGPTSFEDLRNVDGTFHDTFQAAAQSRGLLETDDEWYHCMEQASQHQMPG</sequence>
<organism evidence="1 2">
    <name type="scientific">Phytophthora megakarya</name>
    <dbReference type="NCBI Taxonomy" id="4795"/>
    <lineage>
        <taxon>Eukaryota</taxon>
        <taxon>Sar</taxon>
        <taxon>Stramenopiles</taxon>
        <taxon>Oomycota</taxon>
        <taxon>Peronosporomycetes</taxon>
        <taxon>Peronosporales</taxon>
        <taxon>Peronosporaceae</taxon>
        <taxon>Phytophthora</taxon>
    </lineage>
</organism>
<comment type="caution">
    <text evidence="1">The sequence shown here is derived from an EMBL/GenBank/DDBJ whole genome shotgun (WGS) entry which is preliminary data.</text>
</comment>
<protein>
    <submittedName>
        <fullName evidence="1">Helitron helicase</fullName>
    </submittedName>
</protein>
<keyword evidence="2" id="KW-1185">Reference proteome</keyword>
<dbReference type="OrthoDB" id="128836at2759"/>
<dbReference type="GO" id="GO:0004386">
    <property type="term" value="F:helicase activity"/>
    <property type="evidence" value="ECO:0007669"/>
    <property type="project" value="UniProtKB-KW"/>
</dbReference>
<keyword evidence="1" id="KW-0547">Nucleotide-binding</keyword>
<keyword evidence="1" id="KW-0347">Helicase</keyword>
<evidence type="ECO:0000313" key="1">
    <source>
        <dbReference type="EMBL" id="OWZ07988.1"/>
    </source>
</evidence>
<dbReference type="Proteomes" id="UP000198211">
    <property type="component" value="Unassembled WGS sequence"/>
</dbReference>
<proteinExistence type="predicted"/>
<keyword evidence="1" id="KW-0067">ATP-binding</keyword>
<name>A0A225VSV3_9STRA</name>
<dbReference type="EMBL" id="NBNE01003321">
    <property type="protein sequence ID" value="OWZ07988.1"/>
    <property type="molecule type" value="Genomic_DNA"/>
</dbReference>
<dbReference type="STRING" id="4795.A0A225VSV3"/>
<reference evidence="2" key="1">
    <citation type="submission" date="2017-03" db="EMBL/GenBank/DDBJ databases">
        <title>Phytopthora megakarya and P. palmivora, two closely related causual agents of cacao black pod achieved similar genome size and gene model numbers by different mechanisms.</title>
        <authorList>
            <person name="Ali S."/>
            <person name="Shao J."/>
            <person name="Larry D.J."/>
            <person name="Kronmiller B."/>
            <person name="Shen D."/>
            <person name="Strem M.D."/>
            <person name="Melnick R.L."/>
            <person name="Guiltinan M.J."/>
            <person name="Tyler B.M."/>
            <person name="Meinhardt L.W."/>
            <person name="Bailey B.A."/>
        </authorList>
    </citation>
    <scope>NUCLEOTIDE SEQUENCE [LARGE SCALE GENOMIC DNA]</scope>
    <source>
        <strain evidence="2">zdho120</strain>
    </source>
</reference>
<keyword evidence="1" id="KW-0378">Hydrolase</keyword>
<dbReference type="AlphaFoldDB" id="A0A225VSV3"/>